<evidence type="ECO:0000313" key="16">
    <source>
        <dbReference type="Proteomes" id="UP000282613"/>
    </source>
</evidence>
<evidence type="ECO:0000256" key="5">
    <source>
        <dbReference type="ARBA" id="ARBA00022737"/>
    </source>
</evidence>
<feature type="compositionally biased region" description="Basic and acidic residues" evidence="9">
    <location>
        <begin position="693"/>
        <end position="716"/>
    </location>
</feature>
<keyword evidence="4 8" id="KW-0963">Cytoplasm</keyword>
<dbReference type="InterPro" id="IPR002499">
    <property type="entry name" value="Vault_N"/>
</dbReference>
<proteinExistence type="predicted"/>
<dbReference type="Gene3D" id="2.30.30.560">
    <property type="match status" value="2"/>
</dbReference>
<feature type="domain" description="Major vault protein repeat" evidence="10">
    <location>
        <begin position="117"/>
        <end position="157"/>
    </location>
</feature>
<dbReference type="WBParaSite" id="TASK_0000340201-mRNA-1">
    <property type="protein sequence ID" value="TASK_0000340201-mRNA-1"/>
    <property type="gene ID" value="TASK_0000340201"/>
</dbReference>
<dbReference type="InterPro" id="IPR041139">
    <property type="entry name" value="MVP_rep_dom"/>
</dbReference>
<dbReference type="FunFam" id="2.30.30.570:FF:000002">
    <property type="entry name" value="Major vault protein-alpha"/>
    <property type="match status" value="1"/>
</dbReference>
<evidence type="ECO:0000259" key="14">
    <source>
        <dbReference type="Pfam" id="PF17796"/>
    </source>
</evidence>
<evidence type="ECO:0000256" key="3">
    <source>
        <dbReference type="ARBA" id="ARBA00018296"/>
    </source>
</evidence>
<evidence type="ECO:0000259" key="13">
    <source>
        <dbReference type="Pfam" id="PF17795"/>
    </source>
</evidence>
<feature type="repeat" description="MVP" evidence="8">
    <location>
        <begin position="173"/>
        <end position="225"/>
    </location>
</feature>
<dbReference type="EMBL" id="UYRS01018298">
    <property type="protein sequence ID" value="VDK31766.1"/>
    <property type="molecule type" value="Genomic_DNA"/>
</dbReference>
<feature type="repeat" description="MVP" evidence="8">
    <location>
        <begin position="331"/>
        <end position="406"/>
    </location>
</feature>
<name>A0A0R3W119_TAEAS</name>
<dbReference type="InterPro" id="IPR041134">
    <property type="entry name" value="Vault_2"/>
</dbReference>
<dbReference type="Gene3D" id="6.10.250.720">
    <property type="match status" value="1"/>
</dbReference>
<dbReference type="GO" id="GO:1990904">
    <property type="term" value="C:ribonucleoprotein complex"/>
    <property type="evidence" value="ECO:0007669"/>
    <property type="project" value="UniProtKB-UniRule"/>
</dbReference>
<feature type="domain" description="Major vault protein repeat" evidence="12">
    <location>
        <begin position="277"/>
        <end position="323"/>
    </location>
</feature>
<dbReference type="Gene3D" id="6.20.380.10">
    <property type="match status" value="1"/>
</dbReference>
<dbReference type="FunFam" id="2.30.30.570:FF:000001">
    <property type="entry name" value="major vault protein-like"/>
    <property type="match status" value="1"/>
</dbReference>
<evidence type="ECO:0000256" key="9">
    <source>
        <dbReference type="SAM" id="MobiDB-lite"/>
    </source>
</evidence>
<feature type="domain" description="Major vault protein repeat" evidence="10">
    <location>
        <begin position="222"/>
        <end position="264"/>
    </location>
</feature>
<dbReference type="PANTHER" id="PTHR14165:SF16">
    <property type="entry name" value="MAJOR VAULT PROTEIN"/>
    <property type="match status" value="1"/>
</dbReference>
<dbReference type="STRING" id="60517.A0A0R3W119"/>
<feature type="domain" description="Major vault protein repeat" evidence="13">
    <location>
        <begin position="488"/>
        <end position="549"/>
    </location>
</feature>
<dbReference type="InterPro" id="IPR043179">
    <property type="entry name" value="Vault_2_sf"/>
</dbReference>
<feature type="domain" description="Major vault protein repeat" evidence="10">
    <location>
        <begin position="327"/>
        <end position="391"/>
    </location>
</feature>
<dbReference type="FunFam" id="2.30.30.550:FF:000001">
    <property type="entry name" value="major vault protein-like"/>
    <property type="match status" value="3"/>
</dbReference>
<dbReference type="FunFam" id="2.30.30.560:FF:000001">
    <property type="entry name" value="major vault protein-like"/>
    <property type="match status" value="1"/>
</dbReference>
<dbReference type="GO" id="GO:0005634">
    <property type="term" value="C:nucleus"/>
    <property type="evidence" value="ECO:0007669"/>
    <property type="project" value="UniProtKB-SubCell"/>
</dbReference>
<dbReference type="Gene3D" id="3.30.479.30">
    <property type="entry name" value="Band 7 domain"/>
    <property type="match status" value="1"/>
</dbReference>
<sequence>MSPKSEIPDVVVPVPPFHYLHVLDRNTNITRLVTGPLTFIRKDHESIVQMPAKMITVTAKEYCIILNPVKRNAEGDIVTENGQVLLDFGEEEYRFAQPPFPLYPGEKLQGEVSPLKILPPNEALLLRAIVAFTDNDGNARIPGEQWLFEGPGVYKPRKEVAVLSQRSAEMILPNSALLIEALMNFTDRNGRKRVCGEKWLVKEPGSYMVGAYEKCVETYHAYNLDEKHALHVRALKSHIDDFGRKRRHGEEWLITYLDTESHIPSVNEEVVCVAEPIVLTSQNYCVICDPVDEKGVPSVGKKMLVRGEKTFFLLPGEHLLEGIQNVYILGEEDGLIIRALESFVDGDKVGCCDHLKTCFLNQLLDYPSFFWQQRAAGEEWMLVGPLEYVPPIEVEVVSKRKAIPLGDNEGIYVRDRLTGKVRSVVGSTYMLTHNEELWEKTLPPAVEELLRSTKDPLADRSVAANRGRLVRGGDAGESHPSKFDPTRVVSYRVPHNAVAQIYDYKRKRARFAFGPELVMLDPDEEFTVLSLSGGKPKRPNMIRSICLLLGPDFCSDVLIVETADHARLSIQLSYNWHFEISPERTAEEAAKLFSLPDFIGDFCKAIAARVRGSVASVNFDVFHKNSANIIREAVFGKNATGEMCEKYIFTQNNLVVTSVDIQSVEPVDQRTRDALMKSVQLAIEITSNSQEAAARHEAERLEQEARGKLERQKIEDEASAEEARKGLLELQVQLAALESTGQAKSEAQSKAEAMRIASQAEVEKARLEAEADSIKTDAEIKRLRLARELELEFVQKKNDLALERRRQELEMETEFYLKRVQAIGSENLRHIACAGVERDVRMLKALNLKSTLITDGKTPINLLDATAGLIGQTSGIVHNAALSEASEETAQTD</sequence>
<dbReference type="Gene3D" id="2.30.30.570">
    <property type="match status" value="2"/>
</dbReference>
<evidence type="ECO:0000256" key="7">
    <source>
        <dbReference type="ARBA" id="ARBA00023274"/>
    </source>
</evidence>
<feature type="domain" description="Major vault protein repeat" evidence="10">
    <location>
        <begin position="172"/>
        <end position="207"/>
    </location>
</feature>
<feature type="repeat" description="MVP" evidence="8">
    <location>
        <begin position="120"/>
        <end position="172"/>
    </location>
</feature>
<evidence type="ECO:0000256" key="6">
    <source>
        <dbReference type="ARBA" id="ARBA00023242"/>
    </source>
</evidence>
<evidence type="ECO:0000259" key="12">
    <source>
        <dbReference type="Pfam" id="PF17794"/>
    </source>
</evidence>
<evidence type="ECO:0000256" key="2">
    <source>
        <dbReference type="ARBA" id="ARBA00004496"/>
    </source>
</evidence>
<evidence type="ECO:0000313" key="17">
    <source>
        <dbReference type="WBParaSite" id="TASK_0000340201-mRNA-1"/>
    </source>
</evidence>
<accession>A0A0R3W119</accession>
<dbReference type="Pfam" id="PF17794">
    <property type="entry name" value="Vault_2"/>
    <property type="match status" value="2"/>
</dbReference>
<dbReference type="Pfam" id="PF11978">
    <property type="entry name" value="MVP_shoulder"/>
    <property type="match status" value="1"/>
</dbReference>
<evidence type="ECO:0000313" key="15">
    <source>
        <dbReference type="EMBL" id="VDK31766.1"/>
    </source>
</evidence>
<keyword evidence="5" id="KW-0677">Repeat</keyword>
<evidence type="ECO:0000256" key="4">
    <source>
        <dbReference type="ARBA" id="ARBA00022490"/>
    </source>
</evidence>
<reference evidence="17" key="1">
    <citation type="submission" date="2017-02" db="UniProtKB">
        <authorList>
            <consortium name="WormBaseParasite"/>
        </authorList>
    </citation>
    <scope>IDENTIFICATION</scope>
</reference>
<evidence type="ECO:0000256" key="1">
    <source>
        <dbReference type="ARBA" id="ARBA00004123"/>
    </source>
</evidence>
<keyword evidence="7 8" id="KW-0687">Ribonucleoprotein</keyword>
<dbReference type="Proteomes" id="UP000282613">
    <property type="component" value="Unassembled WGS sequence"/>
</dbReference>
<dbReference type="InterPro" id="IPR036013">
    <property type="entry name" value="Band_7/SPFH_dom_sf"/>
</dbReference>
<evidence type="ECO:0000256" key="8">
    <source>
        <dbReference type="PROSITE-ProRule" id="PRU00571"/>
    </source>
</evidence>
<dbReference type="Pfam" id="PF17796">
    <property type="entry name" value="Vault_4"/>
    <property type="match status" value="1"/>
</dbReference>
<dbReference type="Gene3D" id="2.30.30.550">
    <property type="entry name" value="Major Vault Protein repeat"/>
    <property type="match status" value="4"/>
</dbReference>
<dbReference type="PANTHER" id="PTHR14165">
    <property type="entry name" value="MAJOR VAULT PROTEIN"/>
    <property type="match status" value="1"/>
</dbReference>
<dbReference type="Gene3D" id="2.30.30.620">
    <property type="match status" value="1"/>
</dbReference>
<dbReference type="FunFam" id="3.30.479.30:FF:000010">
    <property type="entry name" value="major vault protein-like"/>
    <property type="match status" value="1"/>
</dbReference>
<reference evidence="15 16" key="2">
    <citation type="submission" date="2018-11" db="EMBL/GenBank/DDBJ databases">
        <authorList>
            <consortium name="Pathogen Informatics"/>
        </authorList>
    </citation>
    <scope>NUCLEOTIDE SEQUENCE [LARGE SCALE GENOMIC DNA]</scope>
</reference>
<evidence type="ECO:0000259" key="10">
    <source>
        <dbReference type="Pfam" id="PF01505"/>
    </source>
</evidence>
<dbReference type="InterPro" id="IPR039059">
    <property type="entry name" value="MVP"/>
</dbReference>
<protein>
    <recommendedName>
        <fullName evidence="3">Major vault protein</fullName>
    </recommendedName>
</protein>
<keyword evidence="16" id="KW-1185">Reference proteome</keyword>
<feature type="repeat" description="MVP" evidence="8">
    <location>
        <begin position="60"/>
        <end position="119"/>
    </location>
</feature>
<feature type="region of interest" description="Disordered" evidence="9">
    <location>
        <begin position="690"/>
        <end position="716"/>
    </location>
</feature>
<dbReference type="PROSITE" id="PS50096">
    <property type="entry name" value="IQ"/>
    <property type="match status" value="1"/>
</dbReference>
<feature type="domain" description="Major vault protein shoulder" evidence="11">
    <location>
        <begin position="550"/>
        <end position="668"/>
    </location>
</feature>
<gene>
    <name evidence="15" type="ORF">TASK_LOCUS3403</name>
</gene>
<dbReference type="InterPro" id="IPR040989">
    <property type="entry name" value="Vault_3"/>
</dbReference>
<dbReference type="FunFam" id="2.30.30.560:FF:000002">
    <property type="entry name" value="Major vault protein-alpha"/>
    <property type="match status" value="1"/>
</dbReference>
<dbReference type="OrthoDB" id="6125719at2759"/>
<dbReference type="GO" id="GO:0005737">
    <property type="term" value="C:cytoplasm"/>
    <property type="evidence" value="ECO:0007669"/>
    <property type="project" value="UniProtKB-SubCell"/>
</dbReference>
<dbReference type="PROSITE" id="PS51224">
    <property type="entry name" value="MVP"/>
    <property type="match status" value="7"/>
</dbReference>
<dbReference type="Pfam" id="PF01505">
    <property type="entry name" value="Vault"/>
    <property type="match status" value="4"/>
</dbReference>
<dbReference type="InterPro" id="IPR043023">
    <property type="entry name" value="MVP_rep_sf"/>
</dbReference>
<dbReference type="InterPro" id="IPR041136">
    <property type="entry name" value="Vault_4"/>
</dbReference>
<dbReference type="CDD" id="cd08825">
    <property type="entry name" value="MVP_shoulder"/>
    <property type="match status" value="1"/>
</dbReference>
<feature type="domain" description="Major vault protein repeat" evidence="14">
    <location>
        <begin position="402"/>
        <end position="460"/>
    </location>
</feature>
<feature type="domain" description="Major vault protein repeat" evidence="12">
    <location>
        <begin position="54"/>
        <end position="112"/>
    </location>
</feature>
<dbReference type="Pfam" id="PF17795">
    <property type="entry name" value="Vault_3"/>
    <property type="match status" value="1"/>
</dbReference>
<evidence type="ECO:0000259" key="11">
    <source>
        <dbReference type="Pfam" id="PF11978"/>
    </source>
</evidence>
<dbReference type="InterPro" id="IPR021870">
    <property type="entry name" value="MVP_shoulder"/>
</dbReference>
<keyword evidence="6" id="KW-0539">Nucleus</keyword>
<comment type="subcellular location">
    <subcellularLocation>
        <location evidence="2 8">Cytoplasm</location>
    </subcellularLocation>
    <subcellularLocation>
        <location evidence="1">Nucleus</location>
    </subcellularLocation>
</comment>
<organism evidence="17">
    <name type="scientific">Taenia asiatica</name>
    <name type="common">Asian tapeworm</name>
    <dbReference type="NCBI Taxonomy" id="60517"/>
    <lineage>
        <taxon>Eukaryota</taxon>
        <taxon>Metazoa</taxon>
        <taxon>Spiralia</taxon>
        <taxon>Lophotrochozoa</taxon>
        <taxon>Platyhelminthes</taxon>
        <taxon>Cestoda</taxon>
        <taxon>Eucestoda</taxon>
        <taxon>Cyclophyllidea</taxon>
        <taxon>Taeniidae</taxon>
        <taxon>Taenia</taxon>
    </lineage>
</organism>
<dbReference type="AlphaFoldDB" id="A0A0R3W119"/>
<feature type="repeat" description="MVP" evidence="8">
    <location>
        <begin position="282"/>
        <end position="330"/>
    </location>
</feature>
<feature type="repeat" description="MVP" evidence="8">
    <location>
        <begin position="407"/>
        <end position="460"/>
    </location>
</feature>
<feature type="repeat" description="MVP" evidence="8">
    <location>
        <begin position="226"/>
        <end position="280"/>
    </location>
</feature>